<evidence type="ECO:0000256" key="5">
    <source>
        <dbReference type="ARBA" id="ARBA00022692"/>
    </source>
</evidence>
<evidence type="ECO:0000256" key="6">
    <source>
        <dbReference type="ARBA" id="ARBA00022989"/>
    </source>
</evidence>
<evidence type="ECO:0000256" key="8">
    <source>
        <dbReference type="SAM" id="Phobius"/>
    </source>
</evidence>
<proteinExistence type="predicted"/>
<evidence type="ECO:0000256" key="7">
    <source>
        <dbReference type="ARBA" id="ARBA00023136"/>
    </source>
</evidence>
<dbReference type="EMBL" id="WFLI01000033">
    <property type="protein sequence ID" value="KAB8062186.1"/>
    <property type="molecule type" value="Genomic_DNA"/>
</dbReference>
<feature type="transmembrane region" description="Helical" evidence="8">
    <location>
        <begin position="467"/>
        <end position="494"/>
    </location>
</feature>
<protein>
    <submittedName>
        <fullName evidence="9">MexW/MexI family multidrug efflux RND transporter permease subunit</fullName>
    </submittedName>
</protein>
<dbReference type="SUPFAM" id="SSF82714">
    <property type="entry name" value="Multidrug efflux transporter AcrB TolC docking domain, DN and DC subdomains"/>
    <property type="match status" value="2"/>
</dbReference>
<dbReference type="Gene3D" id="3.30.70.1430">
    <property type="entry name" value="Multidrug efflux transporter AcrB pore domain"/>
    <property type="match status" value="2"/>
</dbReference>
<dbReference type="RefSeq" id="WP_152284369.1">
    <property type="nucleotide sequence ID" value="NZ_WFLI01000033.1"/>
</dbReference>
<dbReference type="InterPro" id="IPR027463">
    <property type="entry name" value="AcrB_DN_DC_subdom"/>
</dbReference>
<feature type="transmembrane region" description="Helical" evidence="8">
    <location>
        <begin position="530"/>
        <end position="549"/>
    </location>
</feature>
<dbReference type="PANTHER" id="PTHR32063:SF28">
    <property type="entry name" value="BLR2861 PROTEIN"/>
    <property type="match status" value="1"/>
</dbReference>
<feature type="transmembrane region" description="Helical" evidence="8">
    <location>
        <begin position="851"/>
        <end position="871"/>
    </location>
</feature>
<dbReference type="Gene3D" id="1.20.1640.10">
    <property type="entry name" value="Multidrug efflux transporter AcrB transmembrane domain"/>
    <property type="match status" value="2"/>
</dbReference>
<evidence type="ECO:0000256" key="3">
    <source>
        <dbReference type="ARBA" id="ARBA00022475"/>
    </source>
</evidence>
<dbReference type="GO" id="GO:0042910">
    <property type="term" value="F:xenobiotic transmembrane transporter activity"/>
    <property type="evidence" value="ECO:0007669"/>
    <property type="project" value="TreeGrafter"/>
</dbReference>
<feature type="transmembrane region" description="Helical" evidence="8">
    <location>
        <begin position="949"/>
        <end position="974"/>
    </location>
</feature>
<dbReference type="InterPro" id="IPR001036">
    <property type="entry name" value="Acrflvin-R"/>
</dbReference>
<dbReference type="SUPFAM" id="SSF82866">
    <property type="entry name" value="Multidrug efflux transporter AcrB transmembrane domain"/>
    <property type="match status" value="2"/>
</dbReference>
<feature type="transmembrane region" description="Helical" evidence="8">
    <location>
        <begin position="435"/>
        <end position="455"/>
    </location>
</feature>
<dbReference type="SUPFAM" id="SSF82693">
    <property type="entry name" value="Multidrug efflux transporter AcrB pore domain, PN1, PN2, PC1 and PC2 subdomains"/>
    <property type="match status" value="3"/>
</dbReference>
<keyword evidence="3" id="KW-1003">Cell membrane</keyword>
<dbReference type="Pfam" id="PF00873">
    <property type="entry name" value="ACR_tran"/>
    <property type="match status" value="1"/>
</dbReference>
<keyword evidence="5 8" id="KW-0812">Transmembrane</keyword>
<keyword evidence="4" id="KW-0997">Cell inner membrane</keyword>
<accession>A0A6I1I122</accession>
<dbReference type="Gene3D" id="3.30.70.1320">
    <property type="entry name" value="Multidrug efflux transporter AcrB pore domain like"/>
    <property type="match status" value="1"/>
</dbReference>
<comment type="caution">
    <text evidence="9">The sequence shown here is derived from an EMBL/GenBank/DDBJ whole genome shotgun (WGS) entry which is preliminary data.</text>
</comment>
<dbReference type="Gene3D" id="3.30.70.1440">
    <property type="entry name" value="Multidrug efflux transporter AcrB pore domain"/>
    <property type="match status" value="1"/>
</dbReference>
<evidence type="ECO:0000256" key="1">
    <source>
        <dbReference type="ARBA" id="ARBA00004429"/>
    </source>
</evidence>
<evidence type="ECO:0000313" key="10">
    <source>
        <dbReference type="Proteomes" id="UP000468717"/>
    </source>
</evidence>
<dbReference type="PRINTS" id="PR00702">
    <property type="entry name" value="ACRIFLAVINRP"/>
</dbReference>
<feature type="transmembrane region" description="Helical" evidence="8">
    <location>
        <begin position="338"/>
        <end position="356"/>
    </location>
</feature>
<dbReference type="PANTHER" id="PTHR32063">
    <property type="match status" value="1"/>
</dbReference>
<dbReference type="Proteomes" id="UP000468717">
    <property type="component" value="Unassembled WGS sequence"/>
</dbReference>
<feature type="transmembrane region" description="Helical" evidence="8">
    <location>
        <begin position="12"/>
        <end position="29"/>
    </location>
</feature>
<dbReference type="AlphaFoldDB" id="A0A6I1I122"/>
<feature type="transmembrane region" description="Helical" evidence="8">
    <location>
        <begin position="878"/>
        <end position="902"/>
    </location>
</feature>
<dbReference type="Gene3D" id="3.30.2090.10">
    <property type="entry name" value="Multidrug efflux transporter AcrB TolC docking domain, DN and DC subdomains"/>
    <property type="match status" value="2"/>
</dbReference>
<keyword evidence="7 8" id="KW-0472">Membrane</keyword>
<dbReference type="FunFam" id="1.20.1640.10:FF:000001">
    <property type="entry name" value="Efflux pump membrane transporter"/>
    <property type="match status" value="1"/>
</dbReference>
<keyword evidence="2" id="KW-0813">Transport</keyword>
<name>A0A6I1I122_9BURK</name>
<gene>
    <name evidence="9" type="primary">mexI</name>
    <name evidence="9" type="ORF">GCN75_22450</name>
</gene>
<keyword evidence="6 8" id="KW-1133">Transmembrane helix</keyword>
<keyword evidence="10" id="KW-1185">Reference proteome</keyword>
<dbReference type="FunFam" id="3.30.70.1430:FF:000001">
    <property type="entry name" value="Efflux pump membrane transporter"/>
    <property type="match status" value="1"/>
</dbReference>
<organism evidence="9 10">
    <name type="scientific">Janthinobacterium violaceinigrum</name>
    <dbReference type="NCBI Taxonomy" id="2654252"/>
    <lineage>
        <taxon>Bacteria</taxon>
        <taxon>Pseudomonadati</taxon>
        <taxon>Pseudomonadota</taxon>
        <taxon>Betaproteobacteria</taxon>
        <taxon>Burkholderiales</taxon>
        <taxon>Oxalobacteraceae</taxon>
        <taxon>Janthinobacterium</taxon>
    </lineage>
</organism>
<dbReference type="GO" id="GO:0005886">
    <property type="term" value="C:plasma membrane"/>
    <property type="evidence" value="ECO:0007669"/>
    <property type="project" value="UniProtKB-SubCell"/>
</dbReference>
<sequence>MKLTDLFVRRPVLALVISTLILMLGVIAIKQLPIRQYPMLESSTITVKTTYPGASAELMQGFVTQPIAQAVSSVEGIDYLTSSSVQGSSTVTVRMELNRDSTQALTEVMAKVNQVRYKLPEGAFDPVIERAAGDSSAVAYVGFASESVSAPALTDYLARVVQPMFATIDGVAKVDVYGGQQLAMRLWIDPAKLAARGLTAADVADAVRRNNYQTAPGKVKGQFVVANISVNTDLTSVAEFRDMVIRKGGDEKDSAALVRLKDVGTVELGAAATETSGIMDGVPAVYLGLSPTPGGNPLVIVDGIKKLLPEIQKTLPPGVKVELAFETARFIQSSIDEVAHTLLEALLIVVIVIYLCMGSLRSVLIPVVTIPLSMLGAAALMLAFGFSINLLTLLAMVLAVGLVVDDAIVVVENVHRHIEEGKTPVAAALVGAREVAGPVVAMTITLAAVYAPIGMMGGLTGALFKEFALTLAGAVVVSGVVALTLSPVMSSLLLQPKQSEGRMARAAERFFDGLTTRYARLLDRSLHHRWLSAGFAALVMVSLPFLYLLPQRELAPAEDQASVLTAIKAPQHANLDYVERFSYKLDDIYKNVPETASRWIINGGEGPASSIGGINLTPWAERSRNAAVIQAELQHAVGDVEGTSIFAFQLAPLPGSSGGLPVQMVLRSAQDYATLFRTMEDVKQRARDSGLFAVVDSDLDYNNPVVKVRVDRSKANSLGIRMQDIGVSLAVLVGENYLNRFGMDGRAYDVIAQSPREQRLTAQALTQQYVRADDGSLLPLSAVVSVTEQIEPNMLTQFNQQNAATFQGVPAPGVTLGDAVAFLDGVAKTLPPGFSYDWQSDARQFATEGNALLLAFLAAVVVIYLVLAAQYESLTDPLIILITVPLSICGALIPLALGYATVNIYTQIGLVTLIGLISKHGILMVEFANELQVHERLDRLSAIRKAAQIRLRPILMTTAAMVVGLVPLLFASGAGANSRFGLGVVIVSGMLIGTFFTLFVLPTVYTFLARRHAADDATPRARDLSQALAQDAAPH</sequence>
<dbReference type="NCBIfam" id="NF033617">
    <property type="entry name" value="RND_permease_2"/>
    <property type="match status" value="1"/>
</dbReference>
<evidence type="ECO:0000313" key="9">
    <source>
        <dbReference type="EMBL" id="KAB8062186.1"/>
    </source>
</evidence>
<evidence type="ECO:0000256" key="2">
    <source>
        <dbReference type="ARBA" id="ARBA00022448"/>
    </source>
</evidence>
<feature type="transmembrane region" description="Helical" evidence="8">
    <location>
        <begin position="980"/>
        <end position="1001"/>
    </location>
</feature>
<reference evidence="9 10" key="1">
    <citation type="submission" date="2019-10" db="EMBL/GenBank/DDBJ databases">
        <title>Three novel species isolated from a subtropical stream in China.</title>
        <authorList>
            <person name="Lu H."/>
        </authorList>
    </citation>
    <scope>NUCLEOTIDE SEQUENCE [LARGE SCALE GENOMIC DNA]</scope>
    <source>
        <strain evidence="9 10">FT13W</strain>
    </source>
</reference>
<evidence type="ECO:0000256" key="4">
    <source>
        <dbReference type="ARBA" id="ARBA00022519"/>
    </source>
</evidence>
<comment type="subcellular location">
    <subcellularLocation>
        <location evidence="1">Cell inner membrane</location>
        <topology evidence="1">Multi-pass membrane protein</topology>
    </subcellularLocation>
</comment>